<feature type="DNA-binding region" description="H-T-H motif" evidence="4">
    <location>
        <begin position="36"/>
        <end position="55"/>
    </location>
</feature>
<dbReference type="PANTHER" id="PTHR30055">
    <property type="entry name" value="HTH-TYPE TRANSCRIPTIONAL REGULATOR RUTR"/>
    <property type="match status" value="1"/>
</dbReference>
<dbReference type="SUPFAM" id="SSF46689">
    <property type="entry name" value="Homeodomain-like"/>
    <property type="match status" value="1"/>
</dbReference>
<evidence type="ECO:0000256" key="1">
    <source>
        <dbReference type="ARBA" id="ARBA00023015"/>
    </source>
</evidence>
<dbReference type="InterPro" id="IPR041347">
    <property type="entry name" value="MftR_C"/>
</dbReference>
<keyword evidence="7" id="KW-1185">Reference proteome</keyword>
<evidence type="ECO:0000313" key="6">
    <source>
        <dbReference type="EMBL" id="GGC75317.1"/>
    </source>
</evidence>
<dbReference type="GO" id="GO:0003700">
    <property type="term" value="F:DNA-binding transcription factor activity"/>
    <property type="evidence" value="ECO:0007669"/>
    <property type="project" value="TreeGrafter"/>
</dbReference>
<sequence>MNTPPSLRERKKAATRAALSMAAVRITRERGIDAATADAIAAEAGVSARTFHNYFASREDAIVHHLEALVDGLLDTLEQLPRELDAFAALKELLVTIADERQHELADIVGAMELVESHPAVASGNQQVYTRTMQRAIRIIEERTGVDGDSHIYPRLVLGVANAAFNAAAELWSCGKATERKLSEIVAEAFDAVSDGLPKP</sequence>
<reference evidence="6" key="1">
    <citation type="journal article" date="2014" name="Int. J. Syst. Evol. Microbiol.">
        <title>Complete genome sequence of Corynebacterium casei LMG S-19264T (=DSM 44701T), isolated from a smear-ripened cheese.</title>
        <authorList>
            <consortium name="US DOE Joint Genome Institute (JGI-PGF)"/>
            <person name="Walter F."/>
            <person name="Albersmeier A."/>
            <person name="Kalinowski J."/>
            <person name="Ruckert C."/>
        </authorList>
    </citation>
    <scope>NUCLEOTIDE SEQUENCE</scope>
    <source>
        <strain evidence="6">CGMCC 1.15478</strain>
    </source>
</reference>
<evidence type="ECO:0000313" key="7">
    <source>
        <dbReference type="Proteomes" id="UP000641514"/>
    </source>
</evidence>
<dbReference type="PROSITE" id="PS50977">
    <property type="entry name" value="HTH_TETR_2"/>
    <property type="match status" value="1"/>
</dbReference>
<evidence type="ECO:0000256" key="3">
    <source>
        <dbReference type="ARBA" id="ARBA00023163"/>
    </source>
</evidence>
<protein>
    <submittedName>
        <fullName evidence="6">TetR family transcriptional regulator</fullName>
    </submittedName>
</protein>
<gene>
    <name evidence="6" type="ORF">GCM10011410_30800</name>
</gene>
<dbReference type="Pfam" id="PF00440">
    <property type="entry name" value="TetR_N"/>
    <property type="match status" value="1"/>
</dbReference>
<dbReference type="Gene3D" id="1.10.357.10">
    <property type="entry name" value="Tetracycline Repressor, domain 2"/>
    <property type="match status" value="1"/>
</dbReference>
<evidence type="ECO:0000256" key="4">
    <source>
        <dbReference type="PROSITE-ProRule" id="PRU00335"/>
    </source>
</evidence>
<keyword evidence="3" id="KW-0804">Transcription</keyword>
<dbReference type="InterPro" id="IPR050109">
    <property type="entry name" value="HTH-type_TetR-like_transc_reg"/>
</dbReference>
<evidence type="ECO:0000256" key="2">
    <source>
        <dbReference type="ARBA" id="ARBA00023125"/>
    </source>
</evidence>
<dbReference type="GO" id="GO:0000976">
    <property type="term" value="F:transcription cis-regulatory region binding"/>
    <property type="evidence" value="ECO:0007669"/>
    <property type="project" value="TreeGrafter"/>
</dbReference>
<evidence type="ECO:0000259" key="5">
    <source>
        <dbReference type="PROSITE" id="PS50977"/>
    </source>
</evidence>
<organism evidence="6 7">
    <name type="scientific">Hoyosella rhizosphaerae</name>
    <dbReference type="NCBI Taxonomy" id="1755582"/>
    <lineage>
        <taxon>Bacteria</taxon>
        <taxon>Bacillati</taxon>
        <taxon>Actinomycetota</taxon>
        <taxon>Actinomycetes</taxon>
        <taxon>Mycobacteriales</taxon>
        <taxon>Hoyosellaceae</taxon>
        <taxon>Hoyosella</taxon>
    </lineage>
</organism>
<dbReference type="RefSeq" id="WP_188677214.1">
    <property type="nucleotide sequence ID" value="NZ_BMJH01000004.1"/>
</dbReference>
<name>A0A916UJJ8_9ACTN</name>
<reference evidence="6" key="2">
    <citation type="submission" date="2020-09" db="EMBL/GenBank/DDBJ databases">
        <authorList>
            <person name="Sun Q."/>
            <person name="Zhou Y."/>
        </authorList>
    </citation>
    <scope>NUCLEOTIDE SEQUENCE</scope>
    <source>
        <strain evidence="6">CGMCC 1.15478</strain>
    </source>
</reference>
<proteinExistence type="predicted"/>
<keyword evidence="1" id="KW-0805">Transcription regulation</keyword>
<dbReference type="PANTHER" id="PTHR30055:SF238">
    <property type="entry name" value="MYCOFACTOCIN BIOSYNTHESIS TRANSCRIPTIONAL REGULATOR MFTR-RELATED"/>
    <property type="match status" value="1"/>
</dbReference>
<dbReference type="Gene3D" id="1.10.10.60">
    <property type="entry name" value="Homeodomain-like"/>
    <property type="match status" value="1"/>
</dbReference>
<accession>A0A916UJJ8</accession>
<comment type="caution">
    <text evidence="6">The sequence shown here is derived from an EMBL/GenBank/DDBJ whole genome shotgun (WGS) entry which is preliminary data.</text>
</comment>
<dbReference type="Proteomes" id="UP000641514">
    <property type="component" value="Unassembled WGS sequence"/>
</dbReference>
<keyword evidence="2 4" id="KW-0238">DNA-binding</keyword>
<dbReference type="AlphaFoldDB" id="A0A916UJJ8"/>
<feature type="domain" description="HTH tetR-type" evidence="5">
    <location>
        <begin position="13"/>
        <end position="73"/>
    </location>
</feature>
<dbReference type="EMBL" id="BMJH01000004">
    <property type="protein sequence ID" value="GGC75317.1"/>
    <property type="molecule type" value="Genomic_DNA"/>
</dbReference>
<dbReference type="InterPro" id="IPR001647">
    <property type="entry name" value="HTH_TetR"/>
</dbReference>
<dbReference type="Pfam" id="PF17754">
    <property type="entry name" value="TetR_C_14"/>
    <property type="match status" value="1"/>
</dbReference>
<dbReference type="InterPro" id="IPR009057">
    <property type="entry name" value="Homeodomain-like_sf"/>
</dbReference>